<keyword evidence="7" id="KW-0862">Zinc</keyword>
<sequence>MSESPTPRLVRVGHAQHCKVCLLGLPASQIEVDSSTLALSFYCLAGLDLLDALQTKTNESDRQHWTEWIWEQQTHGQYGTAFKPSSYMTPASTSHDAYSEFDLPQMIMTYTALLSLSILRDDFSKLDRPGLLRYLQACQRKDGSFSTDPREGGESDLRMVYCAFAISNMLNDWSGIDVERAVEFIKDCRTYEGGYGQSPSNEAHGGPTFCAIASLRLAPSSSAKLTTEEQRQSIRWLVQNQDHAGGFHGRTEKESDACYCFWCGAALHLLGQQSLVDTTALSSFVNHCQFKFGGVAKAPGETPDPFHTYMSMAAMSLYPPGPESDKSWQLKTLDPLLNATQETADWAVQNIPARK</sequence>
<dbReference type="PANTHER" id="PTHR11774:SF4">
    <property type="entry name" value="GERANYLGERANYL TRANSFERASE TYPE-1 SUBUNIT BETA"/>
    <property type="match status" value="1"/>
</dbReference>
<evidence type="ECO:0000259" key="8">
    <source>
        <dbReference type="Pfam" id="PF00432"/>
    </source>
</evidence>
<evidence type="ECO:0000313" key="9">
    <source>
        <dbReference type="EMBL" id="KZP19297.1"/>
    </source>
</evidence>
<evidence type="ECO:0000256" key="3">
    <source>
        <dbReference type="ARBA" id="ARBA00022602"/>
    </source>
</evidence>
<keyword evidence="6" id="KW-0677">Repeat</keyword>
<dbReference type="GO" id="GO:0046872">
    <property type="term" value="F:metal ion binding"/>
    <property type="evidence" value="ECO:0007669"/>
    <property type="project" value="UniProtKB-KW"/>
</dbReference>
<organism evidence="9 10">
    <name type="scientific">Athelia psychrophila</name>
    <dbReference type="NCBI Taxonomy" id="1759441"/>
    <lineage>
        <taxon>Eukaryota</taxon>
        <taxon>Fungi</taxon>
        <taxon>Dikarya</taxon>
        <taxon>Basidiomycota</taxon>
        <taxon>Agaricomycotina</taxon>
        <taxon>Agaricomycetes</taxon>
        <taxon>Agaricomycetidae</taxon>
        <taxon>Atheliales</taxon>
        <taxon>Atheliaceae</taxon>
        <taxon>Athelia</taxon>
    </lineage>
</organism>
<keyword evidence="10" id="KW-1185">Reference proteome</keyword>
<name>A0A166HVX9_9AGAM</name>
<feature type="domain" description="Prenyltransferase alpha-alpha toroid" evidence="8">
    <location>
        <begin position="11"/>
        <end position="338"/>
    </location>
</feature>
<keyword evidence="4" id="KW-0808">Transferase</keyword>
<dbReference type="InterPro" id="IPR001330">
    <property type="entry name" value="Prenyltrans"/>
</dbReference>
<dbReference type="PANTHER" id="PTHR11774">
    <property type="entry name" value="GERANYLGERANYL TRANSFERASE TYPE BETA SUBUNIT"/>
    <property type="match status" value="1"/>
</dbReference>
<keyword evidence="3" id="KW-0637">Prenyltransferase</keyword>
<evidence type="ECO:0000256" key="4">
    <source>
        <dbReference type="ARBA" id="ARBA00022679"/>
    </source>
</evidence>
<keyword evidence="5" id="KW-0479">Metal-binding</keyword>
<dbReference type="GO" id="GO:0004662">
    <property type="term" value="F:CAAX-protein geranylgeranyltransferase activity"/>
    <property type="evidence" value="ECO:0007669"/>
    <property type="project" value="TreeGrafter"/>
</dbReference>
<protein>
    <submittedName>
        <fullName evidence="9">Terpenoid cyclases/Protein prenyltransferase</fullName>
    </submittedName>
</protein>
<evidence type="ECO:0000256" key="7">
    <source>
        <dbReference type="ARBA" id="ARBA00022833"/>
    </source>
</evidence>
<dbReference type="InterPro" id="IPR008930">
    <property type="entry name" value="Terpenoid_cyclase/PrenylTrfase"/>
</dbReference>
<reference evidence="9 10" key="1">
    <citation type="journal article" date="2016" name="Mol. Biol. Evol.">
        <title>Comparative Genomics of Early-Diverging Mushroom-Forming Fungi Provides Insights into the Origins of Lignocellulose Decay Capabilities.</title>
        <authorList>
            <person name="Nagy L.G."/>
            <person name="Riley R."/>
            <person name="Tritt A."/>
            <person name="Adam C."/>
            <person name="Daum C."/>
            <person name="Floudas D."/>
            <person name="Sun H."/>
            <person name="Yadav J.S."/>
            <person name="Pangilinan J."/>
            <person name="Larsson K.H."/>
            <person name="Matsuura K."/>
            <person name="Barry K."/>
            <person name="Labutti K."/>
            <person name="Kuo R."/>
            <person name="Ohm R.A."/>
            <person name="Bhattacharya S.S."/>
            <person name="Shirouzu T."/>
            <person name="Yoshinaga Y."/>
            <person name="Martin F.M."/>
            <person name="Grigoriev I.V."/>
            <person name="Hibbett D.S."/>
        </authorList>
    </citation>
    <scope>NUCLEOTIDE SEQUENCE [LARGE SCALE GENOMIC DNA]</scope>
    <source>
        <strain evidence="9 10">CBS 109695</strain>
    </source>
</reference>
<evidence type="ECO:0000256" key="2">
    <source>
        <dbReference type="ARBA" id="ARBA00010497"/>
    </source>
</evidence>
<dbReference type="AlphaFoldDB" id="A0A166HVX9"/>
<gene>
    <name evidence="9" type="ORF">FIBSPDRAFT_920202</name>
</gene>
<dbReference type="GO" id="GO:0005953">
    <property type="term" value="C:CAAX-protein geranylgeranyltransferase complex"/>
    <property type="evidence" value="ECO:0007669"/>
    <property type="project" value="TreeGrafter"/>
</dbReference>
<dbReference type="SUPFAM" id="SSF48239">
    <property type="entry name" value="Terpenoid cyclases/Protein prenyltransferases"/>
    <property type="match status" value="1"/>
</dbReference>
<evidence type="ECO:0000256" key="1">
    <source>
        <dbReference type="ARBA" id="ARBA00001947"/>
    </source>
</evidence>
<accession>A0A166HVX9</accession>
<evidence type="ECO:0000256" key="5">
    <source>
        <dbReference type="ARBA" id="ARBA00022723"/>
    </source>
</evidence>
<dbReference type="STRING" id="436010.A0A166HVX9"/>
<evidence type="ECO:0000256" key="6">
    <source>
        <dbReference type="ARBA" id="ARBA00022737"/>
    </source>
</evidence>
<dbReference type="OrthoDB" id="24893at2759"/>
<proteinExistence type="inferred from homology"/>
<dbReference type="EMBL" id="KV417565">
    <property type="protein sequence ID" value="KZP19297.1"/>
    <property type="molecule type" value="Genomic_DNA"/>
</dbReference>
<dbReference type="Pfam" id="PF00432">
    <property type="entry name" value="Prenyltrans"/>
    <property type="match status" value="1"/>
</dbReference>
<evidence type="ECO:0000313" key="10">
    <source>
        <dbReference type="Proteomes" id="UP000076532"/>
    </source>
</evidence>
<dbReference type="Proteomes" id="UP000076532">
    <property type="component" value="Unassembled WGS sequence"/>
</dbReference>
<comment type="cofactor">
    <cofactor evidence="1">
        <name>Zn(2+)</name>
        <dbReference type="ChEBI" id="CHEBI:29105"/>
    </cofactor>
</comment>
<dbReference type="Gene3D" id="1.50.10.20">
    <property type="match status" value="1"/>
</dbReference>
<comment type="similarity">
    <text evidence="2">Belongs to the protein prenyltransferase subunit beta family.</text>
</comment>
<dbReference type="InterPro" id="IPR045089">
    <property type="entry name" value="PGGT1B-like"/>
</dbReference>